<evidence type="ECO:0000313" key="3">
    <source>
        <dbReference type="Proteomes" id="UP000249218"/>
    </source>
</evidence>
<dbReference type="AlphaFoldDB" id="A0A2W1BVX0"/>
<dbReference type="Pfam" id="PF00078">
    <property type="entry name" value="RVT_1"/>
    <property type="match status" value="1"/>
</dbReference>
<dbReference type="EMBL" id="KZ149920">
    <property type="protein sequence ID" value="PZC77774.1"/>
    <property type="molecule type" value="Genomic_DNA"/>
</dbReference>
<evidence type="ECO:0000313" key="2">
    <source>
        <dbReference type="EMBL" id="PZC77774.1"/>
    </source>
</evidence>
<dbReference type="InterPro" id="IPR043502">
    <property type="entry name" value="DNA/RNA_pol_sf"/>
</dbReference>
<organism evidence="2 3">
    <name type="scientific">Helicoverpa armigera</name>
    <name type="common">Cotton bollworm</name>
    <name type="synonym">Heliothis armigera</name>
    <dbReference type="NCBI Taxonomy" id="29058"/>
    <lineage>
        <taxon>Eukaryota</taxon>
        <taxon>Metazoa</taxon>
        <taxon>Ecdysozoa</taxon>
        <taxon>Arthropoda</taxon>
        <taxon>Hexapoda</taxon>
        <taxon>Insecta</taxon>
        <taxon>Pterygota</taxon>
        <taxon>Neoptera</taxon>
        <taxon>Endopterygota</taxon>
        <taxon>Lepidoptera</taxon>
        <taxon>Glossata</taxon>
        <taxon>Ditrysia</taxon>
        <taxon>Noctuoidea</taxon>
        <taxon>Noctuidae</taxon>
        <taxon>Heliothinae</taxon>
        <taxon>Helicoverpa</taxon>
    </lineage>
</organism>
<dbReference type="OrthoDB" id="6771932at2759"/>
<keyword evidence="3" id="KW-1185">Reference proteome</keyword>
<dbReference type="PANTHER" id="PTHR33050">
    <property type="entry name" value="REVERSE TRANSCRIPTASE DOMAIN-CONTAINING PROTEIN"/>
    <property type="match status" value="1"/>
</dbReference>
<dbReference type="CDD" id="cd09275">
    <property type="entry name" value="RNase_HI_RT_DIRS1"/>
    <property type="match status" value="1"/>
</dbReference>
<dbReference type="Gene3D" id="3.10.10.10">
    <property type="entry name" value="HIV Type 1 Reverse Transcriptase, subunit A, domain 1"/>
    <property type="match status" value="1"/>
</dbReference>
<dbReference type="InterPro" id="IPR000477">
    <property type="entry name" value="RT_dom"/>
</dbReference>
<dbReference type="CDD" id="cd03714">
    <property type="entry name" value="RT_DIRS1"/>
    <property type="match status" value="1"/>
</dbReference>
<feature type="domain" description="Reverse transcriptase" evidence="1">
    <location>
        <begin position="1"/>
        <end position="134"/>
    </location>
</feature>
<name>A0A2W1BVX0_HELAM</name>
<protein>
    <recommendedName>
        <fullName evidence="1">Reverse transcriptase domain-containing protein</fullName>
    </recommendedName>
</protein>
<proteinExistence type="predicted"/>
<dbReference type="GO" id="GO:0071897">
    <property type="term" value="P:DNA biosynthetic process"/>
    <property type="evidence" value="ECO:0007669"/>
    <property type="project" value="UniProtKB-ARBA"/>
</dbReference>
<dbReference type="Gene3D" id="3.30.70.270">
    <property type="match status" value="1"/>
</dbReference>
<dbReference type="SUPFAM" id="SSF56672">
    <property type="entry name" value="DNA/RNA polymerases"/>
    <property type="match status" value="1"/>
</dbReference>
<sequence>MHRVPDFLQPQDWMCKADLSQAYFNVPIAESHRRFLRLIYKEKLLEMTCLPFGLSTAPKVFACLSNWVAQILREKGLRIIVYLDDYLLVHQNREVLIDHVNILLDTLQFLGFQINYEKSVLVPQQIITFLGIVWNPWTNHKYLPVEKSAAVQKKVSQFIKSGKATLKELQSLVGLLNFASFTVPRGRLHHRATLDYLKTVLGSAASTEHNLPLIVVEEMFWWLQHCKLPTPIHVPPPTNFLTTDASDVAWGAHLDNIAVTGTWNSEEQLFHCNMKELLTIEKVLKIHAPSIAHGSLLIQSDNHTAVTYLRSEGGTRSQPMTILAHQILHILDEHQIQFRIYHIPGRFNIHADCLSRHRQPPEWHLLPSCTEMIFTKMGTPVIDLFASKTARVVSNYATLDLNDQEAMIHDAFSVPWNFPIAWVFPPPFMIPRVLRHLNHATGVYLIVAPRWEKVFWRADLKSRAIAPPFTLTNLKRFLVDTRTSLPPPKVQDIVLEIWKCGGGQRE</sequence>
<dbReference type="InterPro" id="IPR052055">
    <property type="entry name" value="Hepadnavirus_pol/RT"/>
</dbReference>
<dbReference type="Proteomes" id="UP000249218">
    <property type="component" value="Unassembled WGS sequence"/>
</dbReference>
<accession>A0A2W1BVX0</accession>
<dbReference type="InterPro" id="IPR043128">
    <property type="entry name" value="Rev_trsase/Diguanyl_cyclase"/>
</dbReference>
<dbReference type="PANTHER" id="PTHR33050:SF7">
    <property type="entry name" value="RIBONUCLEASE H"/>
    <property type="match status" value="1"/>
</dbReference>
<reference evidence="2 3" key="1">
    <citation type="journal article" date="2017" name="BMC Biol.">
        <title>Genomic innovations, transcriptional plasticity and gene loss underlying the evolution and divergence of two highly polyphagous and invasive Helicoverpa pest species.</title>
        <authorList>
            <person name="Pearce S.L."/>
            <person name="Clarke D.F."/>
            <person name="East P.D."/>
            <person name="Elfekih S."/>
            <person name="Gordon K.H."/>
            <person name="Jermiin L.S."/>
            <person name="McGaughran A."/>
            <person name="Oakeshott J.G."/>
            <person name="Papanikolaou A."/>
            <person name="Perera O.P."/>
            <person name="Rane R.V."/>
            <person name="Richards S."/>
            <person name="Tay W.T."/>
            <person name="Walsh T.K."/>
            <person name="Anderson A."/>
            <person name="Anderson C.J."/>
            <person name="Asgari S."/>
            <person name="Board P.G."/>
            <person name="Bretschneider A."/>
            <person name="Campbell P.M."/>
            <person name="Chertemps T."/>
            <person name="Christeller J.T."/>
            <person name="Coppin C.W."/>
            <person name="Downes S.J."/>
            <person name="Duan G."/>
            <person name="Farnsworth C.A."/>
            <person name="Good R.T."/>
            <person name="Han L.B."/>
            <person name="Han Y.C."/>
            <person name="Hatje K."/>
            <person name="Horne I."/>
            <person name="Huang Y.P."/>
            <person name="Hughes D.S."/>
            <person name="Jacquin-Joly E."/>
            <person name="James W."/>
            <person name="Jhangiani S."/>
            <person name="Kollmar M."/>
            <person name="Kuwar S.S."/>
            <person name="Li S."/>
            <person name="Liu N.Y."/>
            <person name="Maibeche M.T."/>
            <person name="Miller J.R."/>
            <person name="Montagne N."/>
            <person name="Perry T."/>
            <person name="Qu J."/>
            <person name="Song S.V."/>
            <person name="Sutton G.G."/>
            <person name="Vogel H."/>
            <person name="Walenz B.P."/>
            <person name="Xu W."/>
            <person name="Zhang H.J."/>
            <person name="Zou Z."/>
            <person name="Batterham P."/>
            <person name="Edwards O.R."/>
            <person name="Feyereisen R."/>
            <person name="Gibbs R.A."/>
            <person name="Heckel D.G."/>
            <person name="McGrath A."/>
            <person name="Robin C."/>
            <person name="Scherer S.E."/>
            <person name="Worley K.C."/>
            <person name="Wu Y.D."/>
        </authorList>
    </citation>
    <scope>NUCLEOTIDE SEQUENCE [LARGE SCALE GENOMIC DNA]</scope>
    <source>
        <strain evidence="2">Harm_GR_Male_#8</strain>
        <tissue evidence="2">Whole organism</tissue>
    </source>
</reference>
<evidence type="ECO:0000259" key="1">
    <source>
        <dbReference type="PROSITE" id="PS50878"/>
    </source>
</evidence>
<dbReference type="PROSITE" id="PS50878">
    <property type="entry name" value="RT_POL"/>
    <property type="match status" value="1"/>
</dbReference>
<gene>
    <name evidence="2" type="primary">HaOG203018</name>
    <name evidence="2" type="ORF">B5X24_HaOG203018</name>
</gene>